<evidence type="ECO:0000313" key="2">
    <source>
        <dbReference type="Proteomes" id="UP000282184"/>
    </source>
</evidence>
<dbReference type="RefSeq" id="WP_126692111.1">
    <property type="nucleotide sequence ID" value="NZ_RXOF01000002.1"/>
</dbReference>
<dbReference type="Proteomes" id="UP000282184">
    <property type="component" value="Unassembled WGS sequence"/>
</dbReference>
<name>A0A431U6Y5_9BACT</name>
<reference evidence="1 2" key="1">
    <citation type="submission" date="2018-12" db="EMBL/GenBank/DDBJ databases">
        <title>Hymenobacter gummosus sp. nov., isolated from a spring.</title>
        <authorList>
            <person name="Nie L."/>
        </authorList>
    </citation>
    <scope>NUCLEOTIDE SEQUENCE [LARGE SCALE GENOMIC DNA]</scope>
    <source>
        <strain evidence="1 2">KCTC 52166</strain>
    </source>
</reference>
<dbReference type="AlphaFoldDB" id="A0A431U6Y5"/>
<dbReference type="EMBL" id="RXOF01000002">
    <property type="protein sequence ID" value="RTQ52455.1"/>
    <property type="molecule type" value="Genomic_DNA"/>
</dbReference>
<comment type="caution">
    <text evidence="1">The sequence shown here is derived from an EMBL/GenBank/DDBJ whole genome shotgun (WGS) entry which is preliminary data.</text>
</comment>
<proteinExistence type="predicted"/>
<dbReference type="InterPro" id="IPR029058">
    <property type="entry name" value="AB_hydrolase_fold"/>
</dbReference>
<protein>
    <submittedName>
        <fullName evidence="1">Phospholipase</fullName>
    </submittedName>
</protein>
<organism evidence="1 2">
    <name type="scientific">Hymenobacter gummosus</name>
    <dbReference type="NCBI Taxonomy" id="1776032"/>
    <lineage>
        <taxon>Bacteria</taxon>
        <taxon>Pseudomonadati</taxon>
        <taxon>Bacteroidota</taxon>
        <taxon>Cytophagia</taxon>
        <taxon>Cytophagales</taxon>
        <taxon>Hymenobacteraceae</taxon>
        <taxon>Hymenobacter</taxon>
    </lineage>
</organism>
<gene>
    <name evidence="1" type="ORF">EJV47_05435</name>
</gene>
<dbReference type="Gene3D" id="3.40.50.1820">
    <property type="entry name" value="alpha/beta hydrolase"/>
    <property type="match status" value="1"/>
</dbReference>
<sequence length="224" mass="25045">MDVHEHRLQVPRTARYAQLGELATARQLWLVCHGYGQLASYFIRHFRLAAEQVPGTVVVAPEGLSRFYLQGNGGRVGATWMTSEDRLTEIEDFSAYLDVLLTRLLPQCPPDVQVVVLGFSQGATTLSRWLLRGSFTPAHLVLWAGTFPEDVDPAAASALLTRLPRLTVICGDADSYLPEARVNAQLELLRQHGARPDIRWFEGQHELKPPLLLQLAQQQAQIEQ</sequence>
<accession>A0A431U6Y5</accession>
<keyword evidence="2" id="KW-1185">Reference proteome</keyword>
<dbReference type="OrthoDB" id="595091at2"/>
<evidence type="ECO:0000313" key="1">
    <source>
        <dbReference type="EMBL" id="RTQ52455.1"/>
    </source>
</evidence>
<dbReference type="SUPFAM" id="SSF53474">
    <property type="entry name" value="alpha/beta-Hydrolases"/>
    <property type="match status" value="1"/>
</dbReference>